<protein>
    <submittedName>
        <fullName evidence="2">Uncharacterized protein</fullName>
    </submittedName>
</protein>
<feature type="transmembrane region" description="Helical" evidence="1">
    <location>
        <begin position="7"/>
        <end position="27"/>
    </location>
</feature>
<organism evidence="2 3">
    <name type="scientific">Candidatus Colwellbacteria bacterium RIFCSPHIGHO2_12_FULL_44_17</name>
    <dbReference type="NCBI Taxonomy" id="1797689"/>
    <lineage>
        <taxon>Bacteria</taxon>
        <taxon>Candidatus Colwelliibacteriota</taxon>
    </lineage>
</organism>
<sequence length="71" mass="8032">MTSKKWALAILEAILWYGTLYALIGTIQGKYELWLGALMVLGLGYAAAFACPLLKESDEWKRLWKKNEPAL</sequence>
<gene>
    <name evidence="2" type="ORF">A3F24_02285</name>
</gene>
<dbReference type="AlphaFoldDB" id="A0A1G1Z512"/>
<keyword evidence="1" id="KW-0812">Transmembrane</keyword>
<evidence type="ECO:0000256" key="1">
    <source>
        <dbReference type="SAM" id="Phobius"/>
    </source>
</evidence>
<dbReference type="EMBL" id="MHIX01000011">
    <property type="protein sequence ID" value="OGY59703.1"/>
    <property type="molecule type" value="Genomic_DNA"/>
</dbReference>
<dbReference type="Proteomes" id="UP000178515">
    <property type="component" value="Unassembled WGS sequence"/>
</dbReference>
<evidence type="ECO:0000313" key="2">
    <source>
        <dbReference type="EMBL" id="OGY59703.1"/>
    </source>
</evidence>
<feature type="transmembrane region" description="Helical" evidence="1">
    <location>
        <begin position="33"/>
        <end position="54"/>
    </location>
</feature>
<comment type="caution">
    <text evidence="2">The sequence shown here is derived from an EMBL/GenBank/DDBJ whole genome shotgun (WGS) entry which is preliminary data.</text>
</comment>
<keyword evidence="1" id="KW-1133">Transmembrane helix</keyword>
<keyword evidence="1" id="KW-0472">Membrane</keyword>
<evidence type="ECO:0000313" key="3">
    <source>
        <dbReference type="Proteomes" id="UP000178515"/>
    </source>
</evidence>
<reference evidence="2 3" key="1">
    <citation type="journal article" date="2016" name="Nat. Commun.">
        <title>Thousands of microbial genomes shed light on interconnected biogeochemical processes in an aquifer system.</title>
        <authorList>
            <person name="Anantharaman K."/>
            <person name="Brown C.T."/>
            <person name="Hug L.A."/>
            <person name="Sharon I."/>
            <person name="Castelle C.J."/>
            <person name="Probst A.J."/>
            <person name="Thomas B.C."/>
            <person name="Singh A."/>
            <person name="Wilkins M.J."/>
            <person name="Karaoz U."/>
            <person name="Brodie E.L."/>
            <person name="Williams K.H."/>
            <person name="Hubbard S.S."/>
            <person name="Banfield J.F."/>
        </authorList>
    </citation>
    <scope>NUCLEOTIDE SEQUENCE [LARGE SCALE GENOMIC DNA]</scope>
</reference>
<accession>A0A1G1Z512</accession>
<proteinExistence type="predicted"/>
<name>A0A1G1Z512_9BACT</name>